<protein>
    <recommendedName>
        <fullName evidence="8">MgtC/SapB/SrpB/YhiD N-terminal domain-containing protein</fullName>
    </recommendedName>
</protein>
<gene>
    <name evidence="9" type="ORF">COV62_01880</name>
</gene>
<feature type="domain" description="MgtC/SapB/SrpB/YhiD N-terminal" evidence="8">
    <location>
        <begin position="15"/>
        <end position="144"/>
    </location>
</feature>
<sequence>MDFLVNSQIQLFLQLILATLLGAFIGFEREYKRKEAGLQTYSLVCLGACLFTVLSNCLFFTFLGQKEINFDPSRIIQAIVMGVGFIGAGVIFREKVTIKGLTTAAGLWVTAAIGIAVGIGYYSLAAFSAILVILILFGFGELERNILNKIWDRKT</sequence>
<evidence type="ECO:0000256" key="2">
    <source>
        <dbReference type="ARBA" id="ARBA00009298"/>
    </source>
</evidence>
<evidence type="ECO:0000256" key="5">
    <source>
        <dbReference type="ARBA" id="ARBA00022989"/>
    </source>
</evidence>
<dbReference type="Proteomes" id="UP000231139">
    <property type="component" value="Unassembled WGS sequence"/>
</dbReference>
<feature type="transmembrane region" description="Helical" evidence="7">
    <location>
        <begin position="12"/>
        <end position="28"/>
    </location>
</feature>
<reference evidence="9 10" key="1">
    <citation type="submission" date="2017-09" db="EMBL/GenBank/DDBJ databases">
        <title>Depth-based differentiation of microbial function through sediment-hosted aquifers and enrichment of novel symbionts in the deep terrestrial subsurface.</title>
        <authorList>
            <person name="Probst A.J."/>
            <person name="Ladd B."/>
            <person name="Jarett J.K."/>
            <person name="Geller-Mcgrath D.E."/>
            <person name="Sieber C.M."/>
            <person name="Emerson J.B."/>
            <person name="Anantharaman K."/>
            <person name="Thomas B.C."/>
            <person name="Malmstrom R."/>
            <person name="Stieglmeier M."/>
            <person name="Klingl A."/>
            <person name="Woyke T."/>
            <person name="Ryan C.M."/>
            <person name="Banfield J.F."/>
        </authorList>
    </citation>
    <scope>NUCLEOTIDE SEQUENCE [LARGE SCALE GENOMIC DNA]</scope>
    <source>
        <strain evidence="9">CG11_big_fil_rev_8_21_14_0_20_35_11</strain>
    </source>
</reference>
<feature type="transmembrane region" description="Helical" evidence="7">
    <location>
        <begin position="104"/>
        <end position="137"/>
    </location>
</feature>
<comment type="subcellular location">
    <subcellularLocation>
        <location evidence="1">Cell membrane</location>
        <topology evidence="1">Multi-pass membrane protein</topology>
    </subcellularLocation>
</comment>
<evidence type="ECO:0000256" key="6">
    <source>
        <dbReference type="ARBA" id="ARBA00023136"/>
    </source>
</evidence>
<dbReference type="InterPro" id="IPR049177">
    <property type="entry name" value="MgtC_SapB_SrpB_YhiD_N"/>
</dbReference>
<dbReference type="EMBL" id="PCWK01000042">
    <property type="protein sequence ID" value="PIR02332.1"/>
    <property type="molecule type" value="Genomic_DNA"/>
</dbReference>
<keyword evidence="6 7" id="KW-0472">Membrane</keyword>
<evidence type="ECO:0000256" key="4">
    <source>
        <dbReference type="ARBA" id="ARBA00022692"/>
    </source>
</evidence>
<dbReference type="PANTHER" id="PTHR33778">
    <property type="entry name" value="PROTEIN MGTC"/>
    <property type="match status" value="1"/>
</dbReference>
<dbReference type="Pfam" id="PF02308">
    <property type="entry name" value="MgtC"/>
    <property type="match status" value="1"/>
</dbReference>
<dbReference type="GO" id="GO:0005886">
    <property type="term" value="C:plasma membrane"/>
    <property type="evidence" value="ECO:0007669"/>
    <property type="project" value="UniProtKB-SubCell"/>
</dbReference>
<dbReference type="PRINTS" id="PR01837">
    <property type="entry name" value="MGTCSAPBPROT"/>
</dbReference>
<evidence type="ECO:0000313" key="10">
    <source>
        <dbReference type="Proteomes" id="UP000231139"/>
    </source>
</evidence>
<dbReference type="InterPro" id="IPR003416">
    <property type="entry name" value="MgtC/SapB/SrpB/YhiD_fam"/>
</dbReference>
<evidence type="ECO:0000259" key="8">
    <source>
        <dbReference type="Pfam" id="PF02308"/>
    </source>
</evidence>
<comment type="caution">
    <text evidence="9">The sequence shown here is derived from an EMBL/GenBank/DDBJ whole genome shotgun (WGS) entry which is preliminary data.</text>
</comment>
<keyword evidence="4 7" id="KW-0812">Transmembrane</keyword>
<accession>A0A2H0N0A5</accession>
<evidence type="ECO:0000313" key="9">
    <source>
        <dbReference type="EMBL" id="PIR02332.1"/>
    </source>
</evidence>
<proteinExistence type="inferred from homology"/>
<organism evidence="9 10">
    <name type="scientific">Candidatus Nealsonbacteria bacterium CG11_big_fil_rev_8_21_14_0_20_35_11</name>
    <dbReference type="NCBI Taxonomy" id="1974713"/>
    <lineage>
        <taxon>Bacteria</taxon>
        <taxon>Candidatus Nealsoniibacteriota</taxon>
    </lineage>
</organism>
<evidence type="ECO:0000256" key="1">
    <source>
        <dbReference type="ARBA" id="ARBA00004651"/>
    </source>
</evidence>
<dbReference type="PANTHER" id="PTHR33778:SF1">
    <property type="entry name" value="MAGNESIUM TRANSPORTER YHID-RELATED"/>
    <property type="match status" value="1"/>
</dbReference>
<feature type="transmembrane region" description="Helical" evidence="7">
    <location>
        <begin position="75"/>
        <end position="92"/>
    </location>
</feature>
<comment type="similarity">
    <text evidence="2">Belongs to the MgtC/SapB family.</text>
</comment>
<evidence type="ECO:0000256" key="7">
    <source>
        <dbReference type="SAM" id="Phobius"/>
    </source>
</evidence>
<feature type="transmembrane region" description="Helical" evidence="7">
    <location>
        <begin position="40"/>
        <end position="63"/>
    </location>
</feature>
<evidence type="ECO:0000256" key="3">
    <source>
        <dbReference type="ARBA" id="ARBA00022475"/>
    </source>
</evidence>
<keyword evidence="3" id="KW-1003">Cell membrane</keyword>
<dbReference type="AlphaFoldDB" id="A0A2H0N0A5"/>
<name>A0A2H0N0A5_9BACT</name>
<keyword evidence="5 7" id="KW-1133">Transmembrane helix</keyword>